<comment type="caution">
    <text evidence="3">The sequence shown here is derived from an EMBL/GenBank/DDBJ whole genome shotgun (WGS) entry which is preliminary data.</text>
</comment>
<name>A0A8B6BG97_MYTGA</name>
<dbReference type="SUPFAM" id="SSF56672">
    <property type="entry name" value="DNA/RNA polymerases"/>
    <property type="match status" value="1"/>
</dbReference>
<keyword evidence="1" id="KW-0175">Coiled coil</keyword>
<evidence type="ECO:0000256" key="1">
    <source>
        <dbReference type="SAM" id="Coils"/>
    </source>
</evidence>
<dbReference type="InterPro" id="IPR043502">
    <property type="entry name" value="DNA/RNA_pol_sf"/>
</dbReference>
<evidence type="ECO:0000313" key="4">
    <source>
        <dbReference type="Proteomes" id="UP000596742"/>
    </source>
</evidence>
<feature type="domain" description="Reverse transcriptase" evidence="2">
    <location>
        <begin position="221"/>
        <end position="342"/>
    </location>
</feature>
<dbReference type="InterPro" id="IPR000477">
    <property type="entry name" value="RT_dom"/>
</dbReference>
<dbReference type="PANTHER" id="PTHR47331">
    <property type="entry name" value="PHD-TYPE DOMAIN-CONTAINING PROTEIN"/>
    <property type="match status" value="1"/>
</dbReference>
<accession>A0A8B6BG97</accession>
<dbReference type="AlphaFoldDB" id="A0A8B6BG97"/>
<dbReference type="Proteomes" id="UP000596742">
    <property type="component" value="Unassembled WGS sequence"/>
</dbReference>
<protein>
    <recommendedName>
        <fullName evidence="2">Reverse transcriptase domain-containing protein</fullName>
    </recommendedName>
</protein>
<dbReference type="PANTHER" id="PTHR47331:SF1">
    <property type="entry name" value="GAG-LIKE PROTEIN"/>
    <property type="match status" value="1"/>
</dbReference>
<dbReference type="EMBL" id="UYJE01000129">
    <property type="protein sequence ID" value="VDH90324.1"/>
    <property type="molecule type" value="Genomic_DNA"/>
</dbReference>
<dbReference type="Pfam" id="PF00078">
    <property type="entry name" value="RVT_1"/>
    <property type="match status" value="1"/>
</dbReference>
<evidence type="ECO:0000313" key="3">
    <source>
        <dbReference type="EMBL" id="VDH90324.1"/>
    </source>
</evidence>
<organism evidence="3 4">
    <name type="scientific">Mytilus galloprovincialis</name>
    <name type="common">Mediterranean mussel</name>
    <dbReference type="NCBI Taxonomy" id="29158"/>
    <lineage>
        <taxon>Eukaryota</taxon>
        <taxon>Metazoa</taxon>
        <taxon>Spiralia</taxon>
        <taxon>Lophotrochozoa</taxon>
        <taxon>Mollusca</taxon>
        <taxon>Bivalvia</taxon>
        <taxon>Autobranchia</taxon>
        <taxon>Pteriomorphia</taxon>
        <taxon>Mytilida</taxon>
        <taxon>Mytiloidea</taxon>
        <taxon>Mytilidae</taxon>
        <taxon>Mytilinae</taxon>
        <taxon>Mytilus</taxon>
    </lineage>
</organism>
<gene>
    <name evidence="3" type="ORF">MGAL_10B072535</name>
</gene>
<sequence length="389" mass="44956">MSSKLKTVRAAHRRAVIKLLKKADPTEEPQQDVINLRSMMELLQTKQNTLSDLNEKILESIEEEEDLDEEIEEIEEVDRYELEIQIGITKIEKLIKENKYVAKLPWKPDHPELPTNEYIARRRTQNVIDRLAKDPDMLNLYDKIIKEQEMKDFIEKVPITEIDREHGRIHYIPHHPVKKDSNTTPIRIVYDCSCHGNPDLPSLNDCLSSAPPILNKLTSILTRFRLGKYGITTDIEKAFLQVRLDNDDRDATRFFWLSDSTDPTSELIMYRFKVVLFGATCSPFILNATLLKHLSMNPSKVASILQEDLYVDNVLSSMNSEEATIKYFNESRELLKQGGFNLRSWMSNSDKLRDLALSEKVLDSDKETKILECAGMQNQIHSALPKQNN</sequence>
<dbReference type="Gene3D" id="3.10.10.10">
    <property type="entry name" value="HIV Type 1 Reverse Transcriptase, subunit A, domain 1"/>
    <property type="match status" value="1"/>
</dbReference>
<feature type="coiled-coil region" evidence="1">
    <location>
        <begin position="36"/>
        <end position="77"/>
    </location>
</feature>
<keyword evidence="4" id="KW-1185">Reference proteome</keyword>
<dbReference type="Gene3D" id="3.30.70.270">
    <property type="match status" value="1"/>
</dbReference>
<evidence type="ECO:0000259" key="2">
    <source>
        <dbReference type="Pfam" id="PF00078"/>
    </source>
</evidence>
<proteinExistence type="predicted"/>
<reference evidence="3" key="1">
    <citation type="submission" date="2018-11" db="EMBL/GenBank/DDBJ databases">
        <authorList>
            <person name="Alioto T."/>
            <person name="Alioto T."/>
        </authorList>
    </citation>
    <scope>NUCLEOTIDE SEQUENCE</scope>
</reference>
<dbReference type="InterPro" id="IPR043128">
    <property type="entry name" value="Rev_trsase/Diguanyl_cyclase"/>
</dbReference>
<dbReference type="OrthoDB" id="8046383at2759"/>